<keyword evidence="1" id="KW-0812">Transmembrane</keyword>
<dbReference type="SUPFAM" id="SSF55874">
    <property type="entry name" value="ATPase domain of HSP90 chaperone/DNA topoisomerase II/histidine kinase"/>
    <property type="match status" value="1"/>
</dbReference>
<dbReference type="Proteomes" id="UP000261174">
    <property type="component" value="Unassembled WGS sequence"/>
</dbReference>
<dbReference type="Pfam" id="PF06580">
    <property type="entry name" value="His_kinase"/>
    <property type="match status" value="1"/>
</dbReference>
<dbReference type="AlphaFoldDB" id="A0A3E1NN58"/>
<feature type="transmembrane region" description="Helical" evidence="1">
    <location>
        <begin position="110"/>
        <end position="130"/>
    </location>
</feature>
<proteinExistence type="predicted"/>
<comment type="caution">
    <text evidence="3">The sequence shown here is derived from an EMBL/GenBank/DDBJ whole genome shotgun (WGS) entry which is preliminary data.</text>
</comment>
<dbReference type="Gene3D" id="3.30.565.10">
    <property type="entry name" value="Histidine kinase-like ATPase, C-terminal domain"/>
    <property type="match status" value="1"/>
</dbReference>
<evidence type="ECO:0000259" key="2">
    <source>
        <dbReference type="Pfam" id="PF06580"/>
    </source>
</evidence>
<keyword evidence="1" id="KW-0472">Membrane</keyword>
<dbReference type="PANTHER" id="PTHR34220">
    <property type="entry name" value="SENSOR HISTIDINE KINASE YPDA"/>
    <property type="match status" value="1"/>
</dbReference>
<organism evidence="3 4">
    <name type="scientific">Chitinophaga silvisoli</name>
    <dbReference type="NCBI Taxonomy" id="2291814"/>
    <lineage>
        <taxon>Bacteria</taxon>
        <taxon>Pseudomonadati</taxon>
        <taxon>Bacteroidota</taxon>
        <taxon>Chitinophagia</taxon>
        <taxon>Chitinophagales</taxon>
        <taxon>Chitinophagaceae</taxon>
        <taxon>Chitinophaga</taxon>
    </lineage>
</organism>
<feature type="transmembrane region" description="Helical" evidence="1">
    <location>
        <begin position="72"/>
        <end position="90"/>
    </location>
</feature>
<evidence type="ECO:0000256" key="1">
    <source>
        <dbReference type="SAM" id="Phobius"/>
    </source>
</evidence>
<evidence type="ECO:0000313" key="3">
    <source>
        <dbReference type="EMBL" id="RFM29361.1"/>
    </source>
</evidence>
<reference evidence="3 4" key="1">
    <citation type="submission" date="2018-08" db="EMBL/GenBank/DDBJ databases">
        <title>Chitinophaga sp. K20C18050901, a novel bacterium isolated from forest soil.</title>
        <authorList>
            <person name="Wang C."/>
        </authorList>
    </citation>
    <scope>NUCLEOTIDE SEQUENCE [LARGE SCALE GENOMIC DNA]</scope>
    <source>
        <strain evidence="3 4">K20C18050901</strain>
    </source>
</reference>
<feature type="transmembrane region" description="Helical" evidence="1">
    <location>
        <begin position="5"/>
        <end position="26"/>
    </location>
</feature>
<dbReference type="InterPro" id="IPR050640">
    <property type="entry name" value="Bact_2-comp_sensor_kinase"/>
</dbReference>
<feature type="transmembrane region" description="Helical" evidence="1">
    <location>
        <begin position="32"/>
        <end position="51"/>
    </location>
</feature>
<keyword evidence="4" id="KW-1185">Reference proteome</keyword>
<gene>
    <name evidence="3" type="ORF">DXN04_32925</name>
</gene>
<dbReference type="GO" id="GO:0016020">
    <property type="term" value="C:membrane"/>
    <property type="evidence" value="ECO:0007669"/>
    <property type="project" value="InterPro"/>
</dbReference>
<dbReference type="InterPro" id="IPR010559">
    <property type="entry name" value="Sig_transdc_His_kin_internal"/>
</dbReference>
<accession>A0A3E1NN58</accession>
<name>A0A3E1NN58_9BACT</name>
<evidence type="ECO:0000313" key="4">
    <source>
        <dbReference type="Proteomes" id="UP000261174"/>
    </source>
</evidence>
<dbReference type="PANTHER" id="PTHR34220:SF7">
    <property type="entry name" value="SENSOR HISTIDINE KINASE YPDA"/>
    <property type="match status" value="1"/>
</dbReference>
<dbReference type="GO" id="GO:0000155">
    <property type="term" value="F:phosphorelay sensor kinase activity"/>
    <property type="evidence" value="ECO:0007669"/>
    <property type="project" value="InterPro"/>
</dbReference>
<dbReference type="InterPro" id="IPR036890">
    <property type="entry name" value="HATPase_C_sf"/>
</dbReference>
<dbReference type="EMBL" id="QTJV01000021">
    <property type="protein sequence ID" value="RFM29361.1"/>
    <property type="molecule type" value="Genomic_DNA"/>
</dbReference>
<sequence>MQRFLLHVSFWLGFFFIWNQITYFYISDKGNRLYFSALDVSLILCAFYGIYSYLMPRYFKHKHLTKLVVQSLIYLILLAGGYAFAMKLFLNHMVVPIHFNFSWNYTDLQYNRFFIALLGLLGGGAIKLALDRVNTQRRLNEMEKANSLAELTYLKAQLNPHFLFNSLNSLYTQLDFDLPQAKFTLVNIADLLRYQLYECSADFVPLSKELMHLENYFNLQRIRTEATTILNVKVDNNNLTISPLLLMPFVENAFKHVSDDDSRENIIQIDIQLTGENLHFYCMNTSPVKEPLSGTYDSTGIGLQNVRQRLELLYSNKYELTTKELDHKYYIYLNLILNQ</sequence>
<feature type="domain" description="Signal transduction histidine kinase internal region" evidence="2">
    <location>
        <begin position="149"/>
        <end position="225"/>
    </location>
</feature>
<keyword evidence="1" id="KW-1133">Transmembrane helix</keyword>
<protein>
    <recommendedName>
        <fullName evidence="2">Signal transduction histidine kinase internal region domain-containing protein</fullName>
    </recommendedName>
</protein>